<dbReference type="AlphaFoldDB" id="A0A256H0I7"/>
<dbReference type="EMBL" id="NNRN01000021">
    <property type="protein sequence ID" value="OYR32660.1"/>
    <property type="molecule type" value="Genomic_DNA"/>
</dbReference>
<evidence type="ECO:0000313" key="3">
    <source>
        <dbReference type="Proteomes" id="UP000216363"/>
    </source>
</evidence>
<name>A0A256H0I7_9HYPH</name>
<gene>
    <name evidence="2" type="ORF">CES86_5653</name>
</gene>
<sequence length="129" mass="13997">MGLCESEIVRHVRAPSGSGPIPARWLQKGLIPGAITAQAQPSGRSSLADPSRVDRGRSGVGPGRHQERAGLVSIWSRNHIARSQARISAWLHSDRGGCRGSFIRSRVGRPFIELVDDIQFVSHICQNAL</sequence>
<protein>
    <submittedName>
        <fullName evidence="2">Uncharacterized protein</fullName>
    </submittedName>
</protein>
<evidence type="ECO:0000256" key="1">
    <source>
        <dbReference type="SAM" id="MobiDB-lite"/>
    </source>
</evidence>
<comment type="caution">
    <text evidence="2">The sequence shown here is derived from an EMBL/GenBank/DDBJ whole genome shotgun (WGS) entry which is preliminary data.</text>
</comment>
<proteinExistence type="predicted"/>
<reference evidence="2 3" key="1">
    <citation type="submission" date="2017-07" db="EMBL/GenBank/DDBJ databases">
        <title>Draft genome of Ochrobactrum lupini type strain LUP21.</title>
        <authorList>
            <person name="Krzyzanowska D.M."/>
            <person name="Jafra S."/>
        </authorList>
    </citation>
    <scope>NUCLEOTIDE SEQUENCE [LARGE SCALE GENOMIC DNA]</scope>
    <source>
        <strain evidence="2 3">LUP21</strain>
    </source>
</reference>
<accession>A0A256H0I7</accession>
<dbReference type="Proteomes" id="UP000216363">
    <property type="component" value="Unassembled WGS sequence"/>
</dbReference>
<organism evidence="2 3">
    <name type="scientific">Brucella lupini</name>
    <dbReference type="NCBI Taxonomy" id="255457"/>
    <lineage>
        <taxon>Bacteria</taxon>
        <taxon>Pseudomonadati</taxon>
        <taxon>Pseudomonadota</taxon>
        <taxon>Alphaproteobacteria</taxon>
        <taxon>Hyphomicrobiales</taxon>
        <taxon>Brucellaceae</taxon>
        <taxon>Brucella/Ochrobactrum group</taxon>
        <taxon>Brucella</taxon>
    </lineage>
</organism>
<evidence type="ECO:0000313" key="2">
    <source>
        <dbReference type="EMBL" id="OYR32660.1"/>
    </source>
</evidence>
<feature type="region of interest" description="Disordered" evidence="1">
    <location>
        <begin position="36"/>
        <end position="65"/>
    </location>
</feature>